<proteinExistence type="predicted"/>
<comment type="caution">
    <text evidence="1">The sequence shown here is derived from an EMBL/GenBank/DDBJ whole genome shotgun (WGS) entry which is preliminary data.</text>
</comment>
<name>A0AAN4R7C9_9PROT</name>
<dbReference type="GeneID" id="78226618"/>
<sequence length="96" mass="9636">MTTSANTLVTKLIKLITDAAGSSVSTATTAKLTAAAAIIGEVGDLIIPSLENSNKDLSAILDAISAIEDDADKLDTDIKTLVAAFKGTSSTVAQAA</sequence>
<protein>
    <submittedName>
        <fullName evidence="1">Uncharacterized protein</fullName>
    </submittedName>
</protein>
<evidence type="ECO:0000313" key="2">
    <source>
        <dbReference type="Proteomes" id="UP000321287"/>
    </source>
</evidence>
<organism evidence="1 2">
    <name type="scientific">Asaia bogorensis NBRC 16594</name>
    <dbReference type="NCBI Taxonomy" id="1231624"/>
    <lineage>
        <taxon>Bacteria</taxon>
        <taxon>Pseudomonadati</taxon>
        <taxon>Pseudomonadota</taxon>
        <taxon>Alphaproteobacteria</taxon>
        <taxon>Acetobacterales</taxon>
        <taxon>Acetobacteraceae</taxon>
        <taxon>Asaia</taxon>
    </lineage>
</organism>
<dbReference type="RefSeq" id="WP_062164713.1">
    <property type="nucleotide sequence ID" value="NZ_AP014690.1"/>
</dbReference>
<reference evidence="1 2" key="1">
    <citation type="submission" date="2019-07" db="EMBL/GenBank/DDBJ databases">
        <title>Whole genome shotgun sequence of Asaia bogorensis NBRC 16594.</title>
        <authorList>
            <person name="Hosoyama A."/>
            <person name="Uohara A."/>
            <person name="Ohji S."/>
            <person name="Ichikawa N."/>
        </authorList>
    </citation>
    <scope>NUCLEOTIDE SEQUENCE [LARGE SCALE GENOMIC DNA]</scope>
    <source>
        <strain evidence="1 2">NBRC 16594</strain>
    </source>
</reference>
<dbReference type="KEGG" id="abg:Asbog_01578"/>
<dbReference type="Proteomes" id="UP000321287">
    <property type="component" value="Unassembled WGS sequence"/>
</dbReference>
<gene>
    <name evidence="1" type="ORF">ABO01nite_23110</name>
</gene>
<dbReference type="EMBL" id="BJVS01000007">
    <property type="protein sequence ID" value="GEL54304.1"/>
    <property type="molecule type" value="Genomic_DNA"/>
</dbReference>
<dbReference type="AlphaFoldDB" id="A0AAN4R7C9"/>
<keyword evidence="2" id="KW-1185">Reference proteome</keyword>
<accession>A0AAN4R7C9</accession>
<evidence type="ECO:0000313" key="1">
    <source>
        <dbReference type="EMBL" id="GEL54304.1"/>
    </source>
</evidence>